<dbReference type="RefSeq" id="WP_125094477.1">
    <property type="nucleotide sequence ID" value="NZ_RRUE01000001.1"/>
</dbReference>
<keyword evidence="6 12" id="KW-0067">ATP-binding</keyword>
<dbReference type="OrthoDB" id="9810365at2"/>
<evidence type="ECO:0000256" key="13">
    <source>
        <dbReference type="SAM" id="MobiDB-lite"/>
    </source>
</evidence>
<feature type="short sequence motif" description="'HIGH' region" evidence="12">
    <location>
        <begin position="98"/>
        <end position="108"/>
    </location>
</feature>
<feature type="binding site" evidence="12">
    <location>
        <position position="619"/>
    </location>
    <ligand>
        <name>ATP</name>
        <dbReference type="ChEBI" id="CHEBI:30616"/>
    </ligand>
</feature>
<dbReference type="HAMAP" id="MF_02004">
    <property type="entry name" value="Val_tRNA_synth_type1"/>
    <property type="match status" value="1"/>
</dbReference>
<dbReference type="GO" id="GO:0005524">
    <property type="term" value="F:ATP binding"/>
    <property type="evidence" value="ECO:0007669"/>
    <property type="project" value="UniProtKB-UniRule"/>
</dbReference>
<dbReference type="PRINTS" id="PR00986">
    <property type="entry name" value="TRNASYNTHVAL"/>
</dbReference>
<evidence type="ECO:0000313" key="17">
    <source>
        <dbReference type="EMBL" id="RRN45046.1"/>
    </source>
</evidence>
<dbReference type="InterPro" id="IPR033705">
    <property type="entry name" value="Anticodon_Ia_Val"/>
</dbReference>
<dbReference type="GO" id="GO:0006438">
    <property type="term" value="P:valyl-tRNA aminoacylation"/>
    <property type="evidence" value="ECO:0007669"/>
    <property type="project" value="UniProtKB-UniRule"/>
</dbReference>
<comment type="similarity">
    <text evidence="11 12">Belongs to the class-I aminoacyl-tRNA synthetase family. ValS type 1 subfamily.</text>
</comment>
<name>A0A3R8NBV6_9BURK</name>
<dbReference type="GO" id="GO:0005829">
    <property type="term" value="C:cytosol"/>
    <property type="evidence" value="ECO:0007669"/>
    <property type="project" value="TreeGrafter"/>
</dbReference>
<dbReference type="PANTHER" id="PTHR11946:SF93">
    <property type="entry name" value="VALINE--TRNA LIGASE, CHLOROPLASTIC_MITOCHONDRIAL 2"/>
    <property type="match status" value="1"/>
</dbReference>
<keyword evidence="4 12" id="KW-0436">Ligase</keyword>
<dbReference type="InterPro" id="IPR019499">
    <property type="entry name" value="Val-tRNA_synth_tRNA-bd"/>
</dbReference>
<dbReference type="InterPro" id="IPR001412">
    <property type="entry name" value="aa-tRNA-synth_I_CS"/>
</dbReference>
<keyword evidence="5 12" id="KW-0547">Nucleotide-binding</keyword>
<dbReference type="InterPro" id="IPR002303">
    <property type="entry name" value="Valyl-tRNA_ligase"/>
</dbReference>
<dbReference type="Pfam" id="PF08264">
    <property type="entry name" value="Anticodon_1"/>
    <property type="match status" value="1"/>
</dbReference>
<dbReference type="InterPro" id="IPR037118">
    <property type="entry name" value="Val-tRNA_synth_C_sf"/>
</dbReference>
<evidence type="ECO:0000256" key="8">
    <source>
        <dbReference type="ARBA" id="ARBA00023054"/>
    </source>
</evidence>
<evidence type="ECO:0000256" key="7">
    <source>
        <dbReference type="ARBA" id="ARBA00022917"/>
    </source>
</evidence>
<keyword evidence="18" id="KW-1185">Reference proteome</keyword>
<dbReference type="SUPFAM" id="SSF47323">
    <property type="entry name" value="Anticodon-binding domain of a subclass of class I aminoacyl-tRNA synthetases"/>
    <property type="match status" value="1"/>
</dbReference>
<evidence type="ECO:0000256" key="12">
    <source>
        <dbReference type="HAMAP-Rule" id="MF_02004"/>
    </source>
</evidence>
<evidence type="ECO:0000256" key="4">
    <source>
        <dbReference type="ARBA" id="ARBA00022598"/>
    </source>
</evidence>
<feature type="region of interest" description="Disordered" evidence="13">
    <location>
        <begin position="45"/>
        <end position="89"/>
    </location>
</feature>
<dbReference type="InterPro" id="IPR009080">
    <property type="entry name" value="tRNAsynth_Ia_anticodon-bd"/>
</dbReference>
<dbReference type="InterPro" id="IPR009008">
    <property type="entry name" value="Val/Leu/Ile-tRNA-synth_edit"/>
</dbReference>
<dbReference type="Pfam" id="PF00133">
    <property type="entry name" value="tRNA-synt_1"/>
    <property type="match status" value="1"/>
</dbReference>
<dbReference type="SUPFAM" id="SSF52374">
    <property type="entry name" value="Nucleotidylyl transferase"/>
    <property type="match status" value="1"/>
</dbReference>
<dbReference type="GO" id="GO:0004832">
    <property type="term" value="F:valine-tRNA ligase activity"/>
    <property type="evidence" value="ECO:0007669"/>
    <property type="project" value="UniProtKB-UniRule"/>
</dbReference>
<comment type="domain">
    <text evidence="12">ValRS has two distinct active sites: one for aminoacylation and one for editing. The misactivated threonine is translocated from the active site to the editing site.</text>
</comment>
<evidence type="ECO:0000256" key="3">
    <source>
        <dbReference type="ARBA" id="ARBA00022490"/>
    </source>
</evidence>
<evidence type="ECO:0000313" key="18">
    <source>
        <dbReference type="Proteomes" id="UP000270261"/>
    </source>
</evidence>
<dbReference type="CDD" id="cd00817">
    <property type="entry name" value="ValRS_core"/>
    <property type="match status" value="1"/>
</dbReference>
<proteinExistence type="inferred from homology"/>
<keyword evidence="9 12" id="KW-0030">Aminoacyl-tRNA synthetase</keyword>
<comment type="subcellular location">
    <subcellularLocation>
        <location evidence="1 12">Cytoplasm</location>
    </subcellularLocation>
</comment>
<keyword evidence="8 12" id="KW-0175">Coiled coil</keyword>
<dbReference type="CDD" id="cd07962">
    <property type="entry name" value="Anticodon_Ia_Val"/>
    <property type="match status" value="1"/>
</dbReference>
<evidence type="ECO:0000259" key="15">
    <source>
        <dbReference type="Pfam" id="PF08264"/>
    </source>
</evidence>
<dbReference type="Gene3D" id="1.10.730.10">
    <property type="entry name" value="Isoleucyl-tRNA Synthetase, Domain 1"/>
    <property type="match status" value="1"/>
</dbReference>
<sequence>MTDAATPGSALDQLPKSFEPAAIEARWYPLWESRGYFVNQPAPGVAPSAGQGASTAGQAGEAAANATVGQGDAASQATATAERPAPSGRAYCIQLPPPNVTGTLHMGHAFQQTLMDTLIRHHRMLGDDTNWVVGSDHAGIATQIVVERQLAAEGRSRHDMSRDAFIDRVWAWKNESGGAISRQMRRLGDSANWDYADSLGTQSGYFTMDPKLSQAVAEVFVRLYEAGLIYRGKRLVNWDPVLRTAVSDLEVDMTERDGHLWHIRYPFADGPQKAADGTELTGLVVATTRPETMLGDVAVAVHPEDERYRHLHGKLLELPLTGRKIPVIADSYVDPEFGSGCVKITGAHDFNDYEVAQRHQLPLIVVLDLEANMAGEAVPEAYRGLNRYRAREQMVADLDAAGLLVDTVKHRNMVPVCGRSGEVVEPMLTDQWFVDQTRETQPDGRPGGMAAITRPALEAVTSGRIRFFPEHWASTYDHWLSNIHDWCISRQLWWGHRIPAWYGEDGQTFVARSEEEARQQAQAAGYTGALTRDPDVLDTWFSSALVPFTALGWPSQDPVTLADLERYLPSDVLVTGNDIIFFWVARMVMMTQYFTGKVPFRDIYINAIVRDSEGQKMSKSKGNTLDPLDLIDGISQEALLAKSVRGLMRADHKARIEKYVKKHFPDGIPAFGTDALRFTFASLANFSRTLNFDISRCEGYRNFCNKLWNATRFVLMNVEGHDNGFAKPCNKDCGPGQYMDFSPVDRWIVSGLQRTTAEVTKALAEYRFDLAANAVYSFVWNSYCDWYLELAKVELNHPDPAQRRGARRTLLRVLEATLRLAHPLIPFITEELWQKVAPLTNRYGPGGVQTLEGEALAQALAERRHSVMLQPYPVCNDAKIDENAEAWMAELRALIDACRALRGEMGLGPQQRVPLLVASTDERIDAMLPYLPGLAKLSSAERVASLPEDTLAPVQVVGNHRLMLKVEIDVAAERARLDKEIARLQGEIGKANGKLSSESFVQRAPAAVVEQERQRLAQFSAMLEKVQGQRAKLG</sequence>
<dbReference type="EMBL" id="RRUE01000001">
    <property type="protein sequence ID" value="RRN45046.1"/>
    <property type="molecule type" value="Genomic_DNA"/>
</dbReference>
<dbReference type="AlphaFoldDB" id="A0A3R8NBV6"/>
<dbReference type="NCBIfam" id="NF004349">
    <property type="entry name" value="PRK05729.1"/>
    <property type="match status" value="1"/>
</dbReference>
<protein>
    <recommendedName>
        <fullName evidence="12">Valine--tRNA ligase</fullName>
        <ecNumber evidence="12">6.1.1.9</ecNumber>
    </recommendedName>
    <alternativeName>
        <fullName evidence="12">Valyl-tRNA synthetase</fullName>
        <shortName evidence="12">ValRS</shortName>
    </alternativeName>
</protein>
<dbReference type="Proteomes" id="UP000270261">
    <property type="component" value="Unassembled WGS sequence"/>
</dbReference>
<comment type="domain">
    <text evidence="12">The C-terminal coiled-coil domain is crucial for aminoacylation activity.</text>
</comment>
<dbReference type="PANTHER" id="PTHR11946">
    <property type="entry name" value="VALYL-TRNA SYNTHETASES"/>
    <property type="match status" value="1"/>
</dbReference>
<dbReference type="Gene3D" id="3.90.740.10">
    <property type="entry name" value="Valyl/Leucyl/Isoleucyl-tRNA synthetase, editing domain"/>
    <property type="match status" value="2"/>
</dbReference>
<dbReference type="EC" id="6.1.1.9" evidence="12"/>
<organism evidence="17 18">
    <name type="scientific">Lautropia dentalis</name>
    <dbReference type="NCBI Taxonomy" id="2490857"/>
    <lineage>
        <taxon>Bacteria</taxon>
        <taxon>Pseudomonadati</taxon>
        <taxon>Pseudomonadota</taxon>
        <taxon>Betaproteobacteria</taxon>
        <taxon>Burkholderiales</taxon>
        <taxon>Burkholderiaceae</taxon>
        <taxon>Lautropia</taxon>
    </lineage>
</organism>
<evidence type="ECO:0000256" key="2">
    <source>
        <dbReference type="ARBA" id="ARBA00011245"/>
    </source>
</evidence>
<feature type="domain" description="Valyl-tRNA synthetase tRNA-binding arm" evidence="16">
    <location>
        <begin position="969"/>
        <end position="1034"/>
    </location>
</feature>
<dbReference type="InterPro" id="IPR010978">
    <property type="entry name" value="tRNA-bd_arm"/>
</dbReference>
<evidence type="ECO:0000256" key="1">
    <source>
        <dbReference type="ARBA" id="ARBA00004496"/>
    </source>
</evidence>
<evidence type="ECO:0000259" key="16">
    <source>
        <dbReference type="Pfam" id="PF10458"/>
    </source>
</evidence>
<dbReference type="SUPFAM" id="SSF46589">
    <property type="entry name" value="tRNA-binding arm"/>
    <property type="match status" value="1"/>
</dbReference>
<comment type="caution">
    <text evidence="17">The sequence shown here is derived from an EMBL/GenBank/DDBJ whole genome shotgun (WGS) entry which is preliminary data.</text>
</comment>
<dbReference type="GO" id="GO:0002161">
    <property type="term" value="F:aminoacyl-tRNA deacylase activity"/>
    <property type="evidence" value="ECO:0007669"/>
    <property type="project" value="InterPro"/>
</dbReference>
<evidence type="ECO:0000256" key="11">
    <source>
        <dbReference type="ARBA" id="ARBA00060830"/>
    </source>
</evidence>
<comment type="subunit">
    <text evidence="2 12">Monomer.</text>
</comment>
<dbReference type="Pfam" id="PF10458">
    <property type="entry name" value="Val_tRNA-synt_C"/>
    <property type="match status" value="1"/>
</dbReference>
<dbReference type="InterPro" id="IPR013155">
    <property type="entry name" value="M/V/L/I-tRNA-synth_anticd-bd"/>
</dbReference>
<feature type="domain" description="Methionyl/Valyl/Leucyl/Isoleucyl-tRNA synthetase anticodon-binding" evidence="15">
    <location>
        <begin position="745"/>
        <end position="914"/>
    </location>
</feature>
<dbReference type="PROSITE" id="PS00178">
    <property type="entry name" value="AA_TRNA_LIGASE_I"/>
    <property type="match status" value="1"/>
</dbReference>
<dbReference type="FunFam" id="3.40.50.620:FF:000032">
    <property type="entry name" value="Valine--tRNA ligase"/>
    <property type="match status" value="1"/>
</dbReference>
<dbReference type="NCBIfam" id="TIGR00422">
    <property type="entry name" value="valS"/>
    <property type="match status" value="1"/>
</dbReference>
<dbReference type="InterPro" id="IPR014729">
    <property type="entry name" value="Rossmann-like_a/b/a_fold"/>
</dbReference>
<dbReference type="Gene3D" id="3.40.50.620">
    <property type="entry name" value="HUPs"/>
    <property type="match status" value="2"/>
</dbReference>
<keyword evidence="3 12" id="KW-0963">Cytoplasm</keyword>
<feature type="coiled-coil region" evidence="12">
    <location>
        <begin position="974"/>
        <end position="1029"/>
    </location>
</feature>
<dbReference type="InterPro" id="IPR002300">
    <property type="entry name" value="aa-tRNA-synth_Ia"/>
</dbReference>
<comment type="function">
    <text evidence="12">Catalyzes the attachment of valine to tRNA(Val). As ValRS can inadvertently accommodate and process structurally similar amino acids such as threonine, to avoid such errors, it has a 'posttransfer' editing activity that hydrolyzes mischarged Thr-tRNA(Val) in a tRNA-dependent manner.</text>
</comment>
<keyword evidence="7 12" id="KW-0648">Protein biosynthesis</keyword>
<dbReference type="Gene3D" id="1.10.287.380">
    <property type="entry name" value="Valyl-tRNA synthetase, C-terminal domain"/>
    <property type="match status" value="1"/>
</dbReference>
<evidence type="ECO:0000256" key="5">
    <source>
        <dbReference type="ARBA" id="ARBA00022741"/>
    </source>
</evidence>
<comment type="catalytic activity">
    <reaction evidence="10 12">
        <text>tRNA(Val) + L-valine + ATP = L-valyl-tRNA(Val) + AMP + diphosphate</text>
        <dbReference type="Rhea" id="RHEA:10704"/>
        <dbReference type="Rhea" id="RHEA-COMP:9672"/>
        <dbReference type="Rhea" id="RHEA-COMP:9708"/>
        <dbReference type="ChEBI" id="CHEBI:30616"/>
        <dbReference type="ChEBI" id="CHEBI:33019"/>
        <dbReference type="ChEBI" id="CHEBI:57762"/>
        <dbReference type="ChEBI" id="CHEBI:78442"/>
        <dbReference type="ChEBI" id="CHEBI:78537"/>
        <dbReference type="ChEBI" id="CHEBI:456215"/>
        <dbReference type="EC" id="6.1.1.9"/>
    </reaction>
</comment>
<accession>A0A3R8NBV6</accession>
<evidence type="ECO:0000259" key="14">
    <source>
        <dbReference type="Pfam" id="PF00133"/>
    </source>
</evidence>
<feature type="short sequence motif" description="'KMSKS' region" evidence="12">
    <location>
        <begin position="616"/>
        <end position="620"/>
    </location>
</feature>
<evidence type="ECO:0000256" key="6">
    <source>
        <dbReference type="ARBA" id="ARBA00022840"/>
    </source>
</evidence>
<dbReference type="FunFam" id="3.90.740.10:FF:000003">
    <property type="entry name" value="Valine--tRNA ligase"/>
    <property type="match status" value="1"/>
</dbReference>
<dbReference type="FunFam" id="1.10.287.380:FF:000001">
    <property type="entry name" value="Valine--tRNA ligase"/>
    <property type="match status" value="1"/>
</dbReference>
<evidence type="ECO:0000256" key="10">
    <source>
        <dbReference type="ARBA" id="ARBA00047552"/>
    </source>
</evidence>
<gene>
    <name evidence="12" type="primary">valS</name>
    <name evidence="17" type="ORF">EHV23_01955</name>
</gene>
<feature type="compositionally biased region" description="Low complexity" evidence="13">
    <location>
        <begin position="46"/>
        <end position="69"/>
    </location>
</feature>
<dbReference type="SUPFAM" id="SSF50677">
    <property type="entry name" value="ValRS/IleRS/LeuRS editing domain"/>
    <property type="match status" value="1"/>
</dbReference>
<evidence type="ECO:0000256" key="9">
    <source>
        <dbReference type="ARBA" id="ARBA00023146"/>
    </source>
</evidence>
<reference evidence="17 18" key="1">
    <citation type="submission" date="2018-11" db="EMBL/GenBank/DDBJ databases">
        <title>Genome sequencing of Lautropia sp. KCOM 2505 (= ChDC F240).</title>
        <authorList>
            <person name="Kook J.-K."/>
            <person name="Park S.-N."/>
            <person name="Lim Y.K."/>
        </authorList>
    </citation>
    <scope>NUCLEOTIDE SEQUENCE [LARGE SCALE GENOMIC DNA]</scope>
    <source>
        <strain evidence="17 18">KCOM 2505</strain>
    </source>
</reference>
<feature type="domain" description="Aminoacyl-tRNA synthetase class Ia" evidence="14">
    <location>
        <begin position="89"/>
        <end position="692"/>
    </location>
</feature>